<protein>
    <submittedName>
        <fullName evidence="4">BFD domain protein (2Fe-2S)-binding domain protein</fullName>
    </submittedName>
</protein>
<dbReference type="InterPro" id="IPR007419">
    <property type="entry name" value="BFD-like_2Fe2S-bd_dom"/>
</dbReference>
<dbReference type="CDD" id="cd19946">
    <property type="entry name" value="GlpA-like_Fer2_BFD-like"/>
    <property type="match status" value="1"/>
</dbReference>
<dbReference type="Pfam" id="PF04324">
    <property type="entry name" value="Fer2_BFD"/>
    <property type="match status" value="1"/>
</dbReference>
<reference evidence="4" key="1">
    <citation type="journal article" date="2013" name="Syst. Appl. Microbiol.">
        <title>New insights into the archaeal diversity of a hypersaline microbial mat obtained by a metagenomic approach.</title>
        <authorList>
            <person name="Lopez-Lopez A."/>
            <person name="Richter M."/>
            <person name="Pena A."/>
            <person name="Tamames J."/>
            <person name="Rossello-Mora R."/>
        </authorList>
    </citation>
    <scope>NUCLEOTIDE SEQUENCE</scope>
</reference>
<dbReference type="InterPro" id="IPR041854">
    <property type="entry name" value="BFD-like_2Fe2S-bd_dom_sf"/>
</dbReference>
<name>M1PWQ9_9ZZZZ</name>
<keyword evidence="1" id="KW-0560">Oxidoreductase</keyword>
<evidence type="ECO:0000313" key="4">
    <source>
        <dbReference type="EMBL" id="AGF93584.1"/>
    </source>
</evidence>
<feature type="domain" description="BFD-like [2Fe-2S]-binding" evidence="3">
    <location>
        <begin position="6"/>
        <end position="51"/>
    </location>
</feature>
<proteinExistence type="predicted"/>
<accession>M1PWQ9</accession>
<gene>
    <name evidence="4" type="ORF">FLSS-13_0014</name>
</gene>
<sequence>MKDDVIICRCEDITLKEIRELIKEGYTTLDEIKRALRLGMGPCRGNICLELAAREICRLTDKTMEDIKMPNNRPPITGIKMGELAGDSDEKTG</sequence>
<dbReference type="PANTHER" id="PTHR42949:SF3">
    <property type="entry name" value="ANAEROBIC GLYCEROL-3-PHOSPHATE DEHYDROGENASE SUBUNIT B"/>
    <property type="match status" value="1"/>
</dbReference>
<dbReference type="InterPro" id="IPR051691">
    <property type="entry name" value="Metab_Enz_Cyan_OpOx_G3PDH"/>
</dbReference>
<evidence type="ECO:0000256" key="1">
    <source>
        <dbReference type="ARBA" id="ARBA00023002"/>
    </source>
</evidence>
<dbReference type="AlphaFoldDB" id="M1PWQ9"/>
<dbReference type="Gene3D" id="1.10.10.1100">
    <property type="entry name" value="BFD-like [2Fe-2S]-binding domain"/>
    <property type="match status" value="1"/>
</dbReference>
<evidence type="ECO:0000256" key="2">
    <source>
        <dbReference type="SAM" id="MobiDB-lite"/>
    </source>
</evidence>
<feature type="region of interest" description="Disordered" evidence="2">
    <location>
        <begin position="67"/>
        <end position="93"/>
    </location>
</feature>
<dbReference type="EMBL" id="JX684099">
    <property type="protein sequence ID" value="AGF93584.1"/>
    <property type="molecule type" value="Genomic_DNA"/>
</dbReference>
<organism evidence="4">
    <name type="scientific">uncultured organism</name>
    <dbReference type="NCBI Taxonomy" id="155900"/>
    <lineage>
        <taxon>unclassified sequences</taxon>
        <taxon>environmental samples</taxon>
    </lineage>
</organism>
<dbReference type="GO" id="GO:0016491">
    <property type="term" value="F:oxidoreductase activity"/>
    <property type="evidence" value="ECO:0007669"/>
    <property type="project" value="UniProtKB-KW"/>
</dbReference>
<dbReference type="PANTHER" id="PTHR42949">
    <property type="entry name" value="ANAEROBIC GLYCEROL-3-PHOSPHATE DEHYDROGENASE SUBUNIT B"/>
    <property type="match status" value="1"/>
</dbReference>
<evidence type="ECO:0000259" key="3">
    <source>
        <dbReference type="Pfam" id="PF04324"/>
    </source>
</evidence>